<keyword evidence="7" id="KW-0732">Signal</keyword>
<name>A0A8J4X058_CLAMG</name>
<dbReference type="SUPFAM" id="SSF48726">
    <property type="entry name" value="Immunoglobulin"/>
    <property type="match status" value="1"/>
</dbReference>
<dbReference type="Gene3D" id="3.10.320.10">
    <property type="entry name" value="Class II Histocompatibility Antigen, M Beta Chain, Chain B, domain 1"/>
    <property type="match status" value="1"/>
</dbReference>
<dbReference type="Proteomes" id="UP000727407">
    <property type="component" value="Unassembled WGS sequence"/>
</dbReference>
<dbReference type="OrthoDB" id="9940220at2759"/>
<evidence type="ECO:0000256" key="4">
    <source>
        <dbReference type="ARBA" id="ARBA00023157"/>
    </source>
</evidence>
<dbReference type="EMBL" id="QNUK01000304">
    <property type="protein sequence ID" value="KAF5895816.1"/>
    <property type="molecule type" value="Genomic_DNA"/>
</dbReference>
<evidence type="ECO:0000259" key="8">
    <source>
        <dbReference type="PROSITE" id="PS50835"/>
    </source>
</evidence>
<dbReference type="Pfam" id="PF07654">
    <property type="entry name" value="C1-set"/>
    <property type="match status" value="1"/>
</dbReference>
<dbReference type="InterPro" id="IPR050160">
    <property type="entry name" value="MHC/Immunoglobulin"/>
</dbReference>
<dbReference type="PROSITE" id="PS50835">
    <property type="entry name" value="IG_LIKE"/>
    <property type="match status" value="1"/>
</dbReference>
<sequence>MRLCAPSLLCTLTALFTLKAVDCYYGQMHMRCYYNNDNFSAKEFVVSWYFNKAEHVRYNSTTNTFTGYTDFGVNKAEALNKDSQNSLYGYLNTFCKESGEKYGPSFQKTVKPEVIVRSLRSESDVLPAMLMCSAYDYYPKGVRVSWLRDGELVSEGVSHAEDERSDGDWYYQMHTYLEYKARPGENISCMVEHESLTQPLIHTWDPPLPVEERNKLIIGISLLVFGIILAVTGFFYYMLRAKGNPEPATSSIRF</sequence>
<keyword evidence="2 6" id="KW-0812">Transmembrane</keyword>
<organism evidence="9 10">
    <name type="scientific">Clarias magur</name>
    <name type="common">Asian catfish</name>
    <name type="synonym">Macropteronotus magur</name>
    <dbReference type="NCBI Taxonomy" id="1594786"/>
    <lineage>
        <taxon>Eukaryota</taxon>
        <taxon>Metazoa</taxon>
        <taxon>Chordata</taxon>
        <taxon>Craniata</taxon>
        <taxon>Vertebrata</taxon>
        <taxon>Euteleostomi</taxon>
        <taxon>Actinopterygii</taxon>
        <taxon>Neopterygii</taxon>
        <taxon>Teleostei</taxon>
        <taxon>Ostariophysi</taxon>
        <taxon>Siluriformes</taxon>
        <taxon>Clariidae</taxon>
        <taxon>Clarias</taxon>
    </lineage>
</organism>
<dbReference type="GO" id="GO:0042613">
    <property type="term" value="C:MHC class II protein complex"/>
    <property type="evidence" value="ECO:0007669"/>
    <property type="project" value="InterPro"/>
</dbReference>
<keyword evidence="3 6" id="KW-1133">Transmembrane helix</keyword>
<dbReference type="Gene3D" id="2.60.40.10">
    <property type="entry name" value="Immunoglobulins"/>
    <property type="match status" value="1"/>
</dbReference>
<comment type="subcellular location">
    <subcellularLocation>
        <location evidence="1">Membrane</location>
        <topology evidence="1">Single-pass type I membrane protein</topology>
    </subcellularLocation>
</comment>
<feature type="transmembrane region" description="Helical" evidence="6">
    <location>
        <begin position="216"/>
        <end position="239"/>
    </location>
</feature>
<accession>A0A8J4X058</accession>
<dbReference type="GO" id="GO:0019882">
    <property type="term" value="P:antigen processing and presentation"/>
    <property type="evidence" value="ECO:0007669"/>
    <property type="project" value="InterPro"/>
</dbReference>
<feature type="domain" description="Ig-like" evidence="8">
    <location>
        <begin position="112"/>
        <end position="201"/>
    </location>
</feature>
<dbReference type="PANTHER" id="PTHR19944">
    <property type="entry name" value="MHC CLASS II-RELATED"/>
    <property type="match status" value="1"/>
</dbReference>
<evidence type="ECO:0000256" key="3">
    <source>
        <dbReference type="ARBA" id="ARBA00022989"/>
    </source>
</evidence>
<proteinExistence type="predicted"/>
<protein>
    <submittedName>
        <fullName evidence="9">MHC class II beta chain</fullName>
    </submittedName>
</protein>
<gene>
    <name evidence="9" type="primary">oncmyk-DAB</name>
    <name evidence="9" type="ORF">DAT39_014478</name>
</gene>
<dbReference type="PANTHER" id="PTHR19944:SF99">
    <property type="entry name" value="HLA CLASS II HISTOCOMPATIBILITY ANTIGEN, DRB1 BETA CHAIN"/>
    <property type="match status" value="1"/>
</dbReference>
<dbReference type="SMART" id="SM00407">
    <property type="entry name" value="IGc1"/>
    <property type="match status" value="1"/>
</dbReference>
<evidence type="ECO:0000256" key="1">
    <source>
        <dbReference type="ARBA" id="ARBA00004479"/>
    </source>
</evidence>
<dbReference type="SUPFAM" id="SSF54452">
    <property type="entry name" value="MHC antigen-recognition domain"/>
    <property type="match status" value="1"/>
</dbReference>
<feature type="chain" id="PRO_5035281644" evidence="7">
    <location>
        <begin position="24"/>
        <end position="254"/>
    </location>
</feature>
<comment type="caution">
    <text evidence="9">The sequence shown here is derived from an EMBL/GenBank/DDBJ whole genome shotgun (WGS) entry which is preliminary data.</text>
</comment>
<keyword evidence="6" id="KW-0472">Membrane</keyword>
<dbReference type="AlphaFoldDB" id="A0A8J4X058"/>
<dbReference type="InterPro" id="IPR036179">
    <property type="entry name" value="Ig-like_dom_sf"/>
</dbReference>
<dbReference type="SMART" id="SM00921">
    <property type="entry name" value="MHC_II_beta"/>
    <property type="match status" value="1"/>
</dbReference>
<dbReference type="InterPro" id="IPR011162">
    <property type="entry name" value="MHC_I/II-like_Ag-recog"/>
</dbReference>
<evidence type="ECO:0000256" key="6">
    <source>
        <dbReference type="SAM" id="Phobius"/>
    </source>
</evidence>
<evidence type="ECO:0000313" key="10">
    <source>
        <dbReference type="Proteomes" id="UP000727407"/>
    </source>
</evidence>
<feature type="signal peptide" evidence="7">
    <location>
        <begin position="1"/>
        <end position="23"/>
    </location>
</feature>
<dbReference type="InterPro" id="IPR014745">
    <property type="entry name" value="MHC_II_a/b_N"/>
</dbReference>
<evidence type="ECO:0000256" key="2">
    <source>
        <dbReference type="ARBA" id="ARBA00022692"/>
    </source>
</evidence>
<evidence type="ECO:0000256" key="7">
    <source>
        <dbReference type="SAM" id="SignalP"/>
    </source>
</evidence>
<keyword evidence="4" id="KW-1015">Disulfide bond</keyword>
<evidence type="ECO:0000256" key="5">
    <source>
        <dbReference type="ARBA" id="ARBA00023180"/>
    </source>
</evidence>
<dbReference type="InterPro" id="IPR003597">
    <property type="entry name" value="Ig_C1-set"/>
</dbReference>
<dbReference type="InterPro" id="IPR007110">
    <property type="entry name" value="Ig-like_dom"/>
</dbReference>
<feature type="non-terminal residue" evidence="9">
    <location>
        <position position="1"/>
    </location>
</feature>
<dbReference type="GO" id="GO:0006955">
    <property type="term" value="P:immune response"/>
    <property type="evidence" value="ECO:0007669"/>
    <property type="project" value="InterPro"/>
</dbReference>
<keyword evidence="5" id="KW-0325">Glycoprotein</keyword>
<dbReference type="InterPro" id="IPR000353">
    <property type="entry name" value="MHC_II_b_N"/>
</dbReference>
<evidence type="ECO:0000313" key="9">
    <source>
        <dbReference type="EMBL" id="KAF5895816.1"/>
    </source>
</evidence>
<reference evidence="9" key="1">
    <citation type="submission" date="2020-07" db="EMBL/GenBank/DDBJ databases">
        <title>Clarias magur genome sequencing, assembly and annotation.</title>
        <authorList>
            <person name="Kushwaha B."/>
            <person name="Kumar R."/>
            <person name="Das P."/>
            <person name="Joshi C.G."/>
            <person name="Kumar D."/>
            <person name="Nagpure N.S."/>
            <person name="Pandey M."/>
            <person name="Agarwal S."/>
            <person name="Srivastava S."/>
            <person name="Singh M."/>
            <person name="Sahoo L."/>
            <person name="Jayasankar P."/>
            <person name="Meher P.K."/>
            <person name="Koringa P.G."/>
            <person name="Iquebal M.A."/>
            <person name="Das S.P."/>
            <person name="Bit A."/>
            <person name="Patnaik S."/>
            <person name="Patel N."/>
            <person name="Shah T.M."/>
            <person name="Hinsu A."/>
            <person name="Jena J.K."/>
        </authorList>
    </citation>
    <scope>NUCLEOTIDE SEQUENCE</scope>
    <source>
        <strain evidence="9">CIFAMagur01</strain>
        <tissue evidence="9">Testis</tissue>
    </source>
</reference>
<keyword evidence="10" id="KW-1185">Reference proteome</keyword>
<dbReference type="InterPro" id="IPR013783">
    <property type="entry name" value="Ig-like_fold"/>
</dbReference>